<evidence type="ECO:0000259" key="7">
    <source>
        <dbReference type="Pfam" id="PF13476"/>
    </source>
</evidence>
<keyword evidence="3 4" id="KW-0175">Coiled coil</keyword>
<feature type="domain" description="RecF/RecN/SMC N-terminal" evidence="6">
    <location>
        <begin position="864"/>
        <end position="1112"/>
    </location>
</feature>
<organism evidence="8 9">
    <name type="scientific">Plasmodium fragile</name>
    <dbReference type="NCBI Taxonomy" id="5857"/>
    <lineage>
        <taxon>Eukaryota</taxon>
        <taxon>Sar</taxon>
        <taxon>Alveolata</taxon>
        <taxon>Apicomplexa</taxon>
        <taxon>Aconoidasida</taxon>
        <taxon>Haemosporida</taxon>
        <taxon>Plasmodiidae</taxon>
        <taxon>Plasmodium</taxon>
        <taxon>Plasmodium (Plasmodium)</taxon>
    </lineage>
</organism>
<feature type="coiled-coil region" evidence="4">
    <location>
        <begin position="237"/>
        <end position="456"/>
    </location>
</feature>
<evidence type="ECO:0000259" key="6">
    <source>
        <dbReference type="Pfam" id="PF02463"/>
    </source>
</evidence>
<protein>
    <recommendedName>
        <fullName evidence="2">Structural maintenance of chromosomes protein 5</fullName>
    </recommendedName>
</protein>
<dbReference type="Pfam" id="PF02463">
    <property type="entry name" value="SMC_N"/>
    <property type="match status" value="1"/>
</dbReference>
<feature type="region of interest" description="Disordered" evidence="5">
    <location>
        <begin position="1"/>
        <end position="36"/>
    </location>
</feature>
<dbReference type="EMBL" id="KQ001671">
    <property type="protein sequence ID" value="KJP87678.1"/>
    <property type="molecule type" value="Genomic_DNA"/>
</dbReference>
<dbReference type="InterPro" id="IPR003395">
    <property type="entry name" value="RecF/RecN/SMC_N"/>
</dbReference>
<feature type="compositionally biased region" description="Basic residues" evidence="5">
    <location>
        <begin position="1"/>
        <end position="10"/>
    </location>
</feature>
<evidence type="ECO:0000313" key="9">
    <source>
        <dbReference type="Proteomes" id="UP000054561"/>
    </source>
</evidence>
<accession>A0A0D9QL62</accession>
<dbReference type="PANTHER" id="PTHR45916:SF1">
    <property type="entry name" value="STRUCTURAL MAINTENANCE OF CHROMOSOMES PROTEIN 5"/>
    <property type="match status" value="1"/>
</dbReference>
<dbReference type="Gene3D" id="3.40.50.300">
    <property type="entry name" value="P-loop containing nucleotide triphosphate hydrolases"/>
    <property type="match status" value="2"/>
</dbReference>
<evidence type="ECO:0000256" key="2">
    <source>
        <dbReference type="ARBA" id="ARBA00018687"/>
    </source>
</evidence>
<dbReference type="GO" id="GO:0005634">
    <property type="term" value="C:nucleus"/>
    <property type="evidence" value="ECO:0007669"/>
    <property type="project" value="TreeGrafter"/>
</dbReference>
<feature type="coiled-coil region" evidence="4">
    <location>
        <begin position="865"/>
        <end position="990"/>
    </location>
</feature>
<dbReference type="GO" id="GO:0003697">
    <property type="term" value="F:single-stranded DNA binding"/>
    <property type="evidence" value="ECO:0007669"/>
    <property type="project" value="TreeGrafter"/>
</dbReference>
<evidence type="ECO:0000313" key="8">
    <source>
        <dbReference type="EMBL" id="KJP87678.1"/>
    </source>
</evidence>
<reference evidence="8 9" key="1">
    <citation type="submission" date="2014-03" db="EMBL/GenBank/DDBJ databases">
        <title>The Genome Sequence of Plasmodium fragile nilgiri.</title>
        <authorList>
            <consortium name="The Broad Institute Genomics Platform"/>
            <consortium name="The Broad Institute Genome Sequencing Center for Infectious Disease"/>
            <person name="Neafsey D."/>
            <person name="Duraisingh M."/>
            <person name="Young S.K."/>
            <person name="Zeng Q."/>
            <person name="Gargeya S."/>
            <person name="Abouelleil A."/>
            <person name="Alvarado L."/>
            <person name="Chapman S.B."/>
            <person name="Gainer-Dewar J."/>
            <person name="Goldberg J."/>
            <person name="Griggs A."/>
            <person name="Gujja S."/>
            <person name="Hansen M."/>
            <person name="Howarth C."/>
            <person name="Imamovic A."/>
            <person name="Larimer J."/>
            <person name="Pearson M."/>
            <person name="Poon T.W."/>
            <person name="Priest M."/>
            <person name="Roberts A."/>
            <person name="Saif S."/>
            <person name="Shea T."/>
            <person name="Sykes S."/>
            <person name="Wortman J."/>
            <person name="Nusbaum C."/>
            <person name="Birren B."/>
        </authorList>
    </citation>
    <scope>NUCLEOTIDE SEQUENCE [LARGE SCALE GENOMIC DNA]</scope>
    <source>
        <strain evidence="9">nilgiri</strain>
    </source>
</reference>
<dbReference type="InterPro" id="IPR038729">
    <property type="entry name" value="Rad50/SbcC_AAA"/>
</dbReference>
<gene>
    <name evidence="8" type="ORF">AK88_02706</name>
</gene>
<dbReference type="SUPFAM" id="SSF52540">
    <property type="entry name" value="P-loop containing nucleoside triphosphate hydrolases"/>
    <property type="match status" value="2"/>
</dbReference>
<comment type="similarity">
    <text evidence="1">Belongs to the SMC family. SMC5 subfamily.</text>
</comment>
<dbReference type="GO" id="GO:0000724">
    <property type="term" value="P:double-strand break repair via homologous recombination"/>
    <property type="evidence" value="ECO:0007669"/>
    <property type="project" value="TreeGrafter"/>
</dbReference>
<dbReference type="InterPro" id="IPR027417">
    <property type="entry name" value="P-loop_NTPase"/>
</dbReference>
<proteinExistence type="inferred from homology"/>
<feature type="domain" description="Rad50/SbcC-type AAA" evidence="7">
    <location>
        <begin position="75"/>
        <end position="269"/>
    </location>
</feature>
<evidence type="ECO:0000256" key="5">
    <source>
        <dbReference type="SAM" id="MobiDB-lite"/>
    </source>
</evidence>
<feature type="coiled-coil region" evidence="4">
    <location>
        <begin position="729"/>
        <end position="773"/>
    </location>
</feature>
<evidence type="ECO:0000256" key="4">
    <source>
        <dbReference type="SAM" id="Coils"/>
    </source>
</evidence>
<dbReference type="VEuPathDB" id="PlasmoDB:AK88_02706"/>
<evidence type="ECO:0000256" key="1">
    <source>
        <dbReference type="ARBA" id="ARBA00010171"/>
    </source>
</evidence>
<dbReference type="PANTHER" id="PTHR45916">
    <property type="entry name" value="STRUCTURAL MAINTENANCE OF CHROMOSOMES PROTEIN 5"/>
    <property type="match status" value="1"/>
</dbReference>
<dbReference type="OMA" id="RFWTSQP"/>
<dbReference type="AlphaFoldDB" id="A0A0D9QL62"/>
<dbReference type="OrthoDB" id="10254973at2759"/>
<sequence>MTFPSKRKLVVKPEETTGKKKKANNARGGVKNEGRSVGGAVASATPVVGSEENECAIVSSVPRGSRLKKGAIIEITVFNWMVFSGPVTLKAEEGINLIAAANASGKSSLVCALVFGLGYNSSILSRNKDLINYIKKGEKKSFIEIKLKKDERTNTTVKRIMHITQNKVESFWFVNNKKVTQTDIQELQKEFHLNLGNLITFMPQENVSRFSRLSPEELFECTLMAVDKNLLEKYHHLKKLIKEKKEGEHNMQLLTHQVKEEEKLINDLEGKKGKFENLKKLLAKVRIYRVKKSLMVMQAKKKQLTEVREKMDSLVKEKNTHFETLKQYLSEVEKCHKVINHLSEKLSHEKTKIKEATSRYIKINIQLDEIEAEIVREEKVMEDAVQHMHENEEYIKNLDKKKKKIEEELEQIEKFFHERVTQMGIKKGQEDPEALEKVLQEELKNLTNTNKQFLMKKYALQTEHASLMEKLQKRQNYQNIQEEKFLNSIEFTLRERILNYKRNIKNIVRTHHLLSESLLEDIRKKYDLTKITSQNEMNGAIIDALSQRNIIYGPLCKYIKCINPQFDYVLEFSLKKYFNSFLLIEKENTSLLESLYKTYKLSVITMSRENHKLCHVTSEMRERGVECFIYELFESPEIVKNGLMNFIPINIAFVVREGTFKNKTTKDITNFNTFMLEEISKQINEQVSSLLYFCEQSVHRYRISSYNQNVYIDNFSFIDGRCKILYYMSSEVKKDIHVLEKRRKECESEMQTLKEKMDQLDVLKKKKNDQHNNLILQKSEINIRKKKKLLLVKELQTVEQNLNLYLKGEQLIDEKKNKISKRINHLNERKIKLCSDYFDTLKGHKGNDMEAFFISRKLAQWKRYLSLVKNQNAESEKKHETLKAQIHLENTKHAALTHDIEELENLVKVQKGELCKEELKSLNEIKVSLDEIDNILQECSIQQRIYNNLEKNEEKYNMLVLSIQRHNENLKQKKEQLVKIEKELEMHTNQIQFVLSNWVNQVEECILFLNHNLGKFISFINPAYGAKIELVKKNELFEQCELFIKVKFKKTAPFLLLSVSHQSGGERSLTTMLYILSIQKLTKNGFYVLDELNQGLDHTNEKKIFELLSCLSNPTMYKQHFMHHYDYKHIEIDYQSKPQYFILTPQIIRDIFFKDITVHYLFNGFGVLSGQFDEVEVDNM</sequence>
<keyword evidence="9" id="KW-1185">Reference proteome</keyword>
<dbReference type="Pfam" id="PF13476">
    <property type="entry name" value="AAA_23"/>
    <property type="match status" value="1"/>
</dbReference>
<dbReference type="Proteomes" id="UP000054561">
    <property type="component" value="Unassembled WGS sequence"/>
</dbReference>
<name>A0A0D9QL62_PLAFR</name>
<evidence type="ECO:0000256" key="3">
    <source>
        <dbReference type="ARBA" id="ARBA00023054"/>
    </source>
</evidence>
<dbReference type="GO" id="GO:0030915">
    <property type="term" value="C:Smc5-Smc6 complex"/>
    <property type="evidence" value="ECO:0007669"/>
    <property type="project" value="TreeGrafter"/>
</dbReference>
<dbReference type="RefSeq" id="XP_012335754.1">
    <property type="nucleotide sequence ID" value="XM_012480331.1"/>
</dbReference>
<dbReference type="GeneID" id="24268020"/>
<dbReference type="GO" id="GO:0016887">
    <property type="term" value="F:ATP hydrolysis activity"/>
    <property type="evidence" value="ECO:0007669"/>
    <property type="project" value="InterPro"/>
</dbReference>